<dbReference type="EMBL" id="CAJOBZ010000033">
    <property type="protein sequence ID" value="CAF4894904.1"/>
    <property type="molecule type" value="Genomic_DNA"/>
</dbReference>
<sequence>MKVLAVALFTALVCVTKASPIGEEVGIPELAADAMEPMELLNGARQGICSAVCQNLCRRMGWLIGNCNAQGMCICRR</sequence>
<evidence type="ECO:0000313" key="2">
    <source>
        <dbReference type="EMBL" id="CAF4894904.1"/>
    </source>
</evidence>
<protein>
    <recommendedName>
        <fullName evidence="4">Defensin</fullName>
    </recommendedName>
</protein>
<accession>A0A821UU20</accession>
<dbReference type="AlphaFoldDB" id="A0A821UU20"/>
<dbReference type="Proteomes" id="UP000663880">
    <property type="component" value="Unassembled WGS sequence"/>
</dbReference>
<evidence type="ECO:0000256" key="1">
    <source>
        <dbReference type="SAM" id="SignalP"/>
    </source>
</evidence>
<evidence type="ECO:0000313" key="3">
    <source>
        <dbReference type="Proteomes" id="UP000663880"/>
    </source>
</evidence>
<dbReference type="OrthoDB" id="6897986at2759"/>
<keyword evidence="1" id="KW-0732">Signal</keyword>
<keyword evidence="3" id="KW-1185">Reference proteome</keyword>
<evidence type="ECO:0008006" key="4">
    <source>
        <dbReference type="Google" id="ProtNLM"/>
    </source>
</evidence>
<feature type="signal peptide" evidence="1">
    <location>
        <begin position="1"/>
        <end position="18"/>
    </location>
</feature>
<reference evidence="2" key="1">
    <citation type="submission" date="2021-02" db="EMBL/GenBank/DDBJ databases">
        <authorList>
            <person name="Steward A R."/>
        </authorList>
    </citation>
    <scope>NUCLEOTIDE SEQUENCE</scope>
</reference>
<name>A0A821UU20_9NEOP</name>
<feature type="chain" id="PRO_5032733159" description="Defensin" evidence="1">
    <location>
        <begin position="19"/>
        <end position="77"/>
    </location>
</feature>
<comment type="caution">
    <text evidence="2">The sequence shown here is derived from an EMBL/GenBank/DDBJ whole genome shotgun (WGS) entry which is preliminary data.</text>
</comment>
<proteinExistence type="predicted"/>
<gene>
    <name evidence="2" type="ORF">PMACD_LOCUS10795</name>
</gene>
<organism evidence="2 3">
    <name type="scientific">Pieris macdunnoughi</name>
    <dbReference type="NCBI Taxonomy" id="345717"/>
    <lineage>
        <taxon>Eukaryota</taxon>
        <taxon>Metazoa</taxon>
        <taxon>Ecdysozoa</taxon>
        <taxon>Arthropoda</taxon>
        <taxon>Hexapoda</taxon>
        <taxon>Insecta</taxon>
        <taxon>Pterygota</taxon>
        <taxon>Neoptera</taxon>
        <taxon>Endopterygota</taxon>
        <taxon>Lepidoptera</taxon>
        <taxon>Glossata</taxon>
        <taxon>Ditrysia</taxon>
        <taxon>Papilionoidea</taxon>
        <taxon>Pieridae</taxon>
        <taxon>Pierinae</taxon>
        <taxon>Pieris</taxon>
    </lineage>
</organism>